<dbReference type="AlphaFoldDB" id="A0A6S6T936"/>
<name>A0A6S6T936_9GAMM</name>
<dbReference type="PANTHER" id="PTHR42852:SF13">
    <property type="entry name" value="PROTEIN DIPZ"/>
    <property type="match status" value="1"/>
</dbReference>
<feature type="transmembrane region" description="Helical" evidence="1">
    <location>
        <begin position="12"/>
        <end position="34"/>
    </location>
</feature>
<evidence type="ECO:0000256" key="1">
    <source>
        <dbReference type="SAM" id="Phobius"/>
    </source>
</evidence>
<dbReference type="Pfam" id="PF08534">
    <property type="entry name" value="Redoxin"/>
    <property type="match status" value="1"/>
</dbReference>
<keyword evidence="1" id="KW-0472">Membrane</keyword>
<dbReference type="Gene3D" id="3.40.30.10">
    <property type="entry name" value="Glutaredoxin"/>
    <property type="match status" value="1"/>
</dbReference>
<reference evidence="3" key="1">
    <citation type="submission" date="2020-01" db="EMBL/GenBank/DDBJ databases">
        <authorList>
            <person name="Meier V. D."/>
            <person name="Meier V D."/>
        </authorList>
    </citation>
    <scope>NUCLEOTIDE SEQUENCE</scope>
    <source>
        <strain evidence="3">HLG_WM_MAG_08</strain>
    </source>
</reference>
<accession>A0A6S6T936</accession>
<dbReference type="EMBL" id="CACVAV010000275">
    <property type="protein sequence ID" value="CAA6817302.1"/>
    <property type="molecule type" value="Genomic_DNA"/>
</dbReference>
<dbReference type="PANTHER" id="PTHR42852">
    <property type="entry name" value="THIOL:DISULFIDE INTERCHANGE PROTEIN DSBE"/>
    <property type="match status" value="1"/>
</dbReference>
<dbReference type="PROSITE" id="PS51352">
    <property type="entry name" value="THIOREDOXIN_2"/>
    <property type="match status" value="1"/>
</dbReference>
<dbReference type="CDD" id="cd02966">
    <property type="entry name" value="TlpA_like_family"/>
    <property type="match status" value="1"/>
</dbReference>
<gene>
    <name evidence="3" type="ORF">HELGO_WM19246</name>
</gene>
<dbReference type="SUPFAM" id="SSF52833">
    <property type="entry name" value="Thioredoxin-like"/>
    <property type="match status" value="1"/>
</dbReference>
<keyword evidence="1" id="KW-1133">Transmembrane helix</keyword>
<protein>
    <submittedName>
        <fullName evidence="3">Thiol-disulfide isomerase or thioredoxin</fullName>
    </submittedName>
</protein>
<proteinExistence type="predicted"/>
<keyword evidence="3" id="KW-0413">Isomerase</keyword>
<dbReference type="InterPro" id="IPR013740">
    <property type="entry name" value="Redoxin"/>
</dbReference>
<dbReference type="GO" id="GO:0016853">
    <property type="term" value="F:isomerase activity"/>
    <property type="evidence" value="ECO:0007669"/>
    <property type="project" value="UniProtKB-KW"/>
</dbReference>
<keyword evidence="1" id="KW-0812">Transmembrane</keyword>
<dbReference type="InterPro" id="IPR050553">
    <property type="entry name" value="Thioredoxin_ResA/DsbE_sf"/>
</dbReference>
<sequence>MTSTESAAKQSIFSRWNIFASVILFAAGIGFAVFNQSDNIKPLELITLNGTQVDLPGEGLSWVNLWSINCPPCLKEMPYLEALHQQYEGKVQIVAVSVPYDPPNVIKDYQTREGFTLPMALDIDGIAMRAFTDNLVVPSHYLVDNKGNVLLSHLGEIDEASIKAAIDKYL</sequence>
<dbReference type="GO" id="GO:0016491">
    <property type="term" value="F:oxidoreductase activity"/>
    <property type="evidence" value="ECO:0007669"/>
    <property type="project" value="InterPro"/>
</dbReference>
<dbReference type="InterPro" id="IPR013766">
    <property type="entry name" value="Thioredoxin_domain"/>
</dbReference>
<organism evidence="3">
    <name type="scientific">uncultured Thiotrichaceae bacterium</name>
    <dbReference type="NCBI Taxonomy" id="298394"/>
    <lineage>
        <taxon>Bacteria</taxon>
        <taxon>Pseudomonadati</taxon>
        <taxon>Pseudomonadota</taxon>
        <taxon>Gammaproteobacteria</taxon>
        <taxon>Thiotrichales</taxon>
        <taxon>Thiotrichaceae</taxon>
        <taxon>environmental samples</taxon>
    </lineage>
</organism>
<dbReference type="InterPro" id="IPR036249">
    <property type="entry name" value="Thioredoxin-like_sf"/>
</dbReference>
<feature type="domain" description="Thioredoxin" evidence="2">
    <location>
        <begin position="34"/>
        <end position="170"/>
    </location>
</feature>
<evidence type="ECO:0000259" key="2">
    <source>
        <dbReference type="PROSITE" id="PS51352"/>
    </source>
</evidence>
<evidence type="ECO:0000313" key="3">
    <source>
        <dbReference type="EMBL" id="CAA6817302.1"/>
    </source>
</evidence>